<dbReference type="PIRSF" id="PIRSF000538">
    <property type="entry name" value="GlpK"/>
    <property type="match status" value="1"/>
</dbReference>
<protein>
    <recommendedName>
        <fullName evidence="8">Xylulose kinase</fullName>
        <shortName evidence="8">Xylulokinase</shortName>
        <ecNumber evidence="8">2.7.1.17</ecNumber>
    </recommendedName>
</protein>
<keyword evidence="5 8" id="KW-0418">Kinase</keyword>
<evidence type="ECO:0000259" key="10">
    <source>
        <dbReference type="Pfam" id="PF00370"/>
    </source>
</evidence>
<keyword evidence="13" id="KW-1185">Reference proteome</keyword>
<evidence type="ECO:0000256" key="7">
    <source>
        <dbReference type="ARBA" id="ARBA00023277"/>
    </source>
</evidence>
<evidence type="ECO:0000256" key="4">
    <source>
        <dbReference type="ARBA" id="ARBA00022741"/>
    </source>
</evidence>
<dbReference type="EMBL" id="BSTI01000021">
    <property type="protein sequence ID" value="GLY70287.1"/>
    <property type="molecule type" value="Genomic_DNA"/>
</dbReference>
<dbReference type="InterPro" id="IPR018483">
    <property type="entry name" value="Carb_kinase_FGGY_CS"/>
</dbReference>
<dbReference type="NCBIfam" id="TIGR01312">
    <property type="entry name" value="XylB"/>
    <property type="match status" value="1"/>
</dbReference>
<evidence type="ECO:0000256" key="9">
    <source>
        <dbReference type="SAM" id="MobiDB-lite"/>
    </source>
</evidence>
<organism evidence="12 13">
    <name type="scientific">Amycolatopsis taiwanensis</name>
    <dbReference type="NCBI Taxonomy" id="342230"/>
    <lineage>
        <taxon>Bacteria</taxon>
        <taxon>Bacillati</taxon>
        <taxon>Actinomycetota</taxon>
        <taxon>Actinomycetes</taxon>
        <taxon>Pseudonocardiales</taxon>
        <taxon>Pseudonocardiaceae</taxon>
        <taxon>Amycolatopsis</taxon>
    </lineage>
</organism>
<evidence type="ECO:0000256" key="8">
    <source>
        <dbReference type="RuleBase" id="RU364073"/>
    </source>
</evidence>
<dbReference type="InterPro" id="IPR050406">
    <property type="entry name" value="FGGY_Carb_Kinase"/>
</dbReference>
<evidence type="ECO:0000256" key="3">
    <source>
        <dbReference type="ARBA" id="ARBA00022679"/>
    </source>
</evidence>
<proteinExistence type="inferred from homology"/>
<keyword evidence="6 8" id="KW-0067">ATP-binding</keyword>
<feature type="region of interest" description="Disordered" evidence="9">
    <location>
        <begin position="424"/>
        <end position="446"/>
    </location>
</feature>
<gene>
    <name evidence="8 12" type="primary">xylB</name>
    <name evidence="12" type="ORF">Atai01_69060</name>
</gene>
<dbReference type="EC" id="2.7.1.17" evidence="8"/>
<comment type="caution">
    <text evidence="12">The sequence shown here is derived from an EMBL/GenBank/DDBJ whole genome shotgun (WGS) entry which is preliminary data.</text>
</comment>
<dbReference type="AlphaFoldDB" id="A0A9W6RA17"/>
<dbReference type="InterPro" id="IPR006000">
    <property type="entry name" value="Xylulokinase"/>
</dbReference>
<dbReference type="GO" id="GO:0004856">
    <property type="term" value="F:D-xylulokinase activity"/>
    <property type="evidence" value="ECO:0007669"/>
    <property type="project" value="UniProtKB-EC"/>
</dbReference>
<evidence type="ECO:0000259" key="11">
    <source>
        <dbReference type="Pfam" id="PF02782"/>
    </source>
</evidence>
<evidence type="ECO:0000313" key="12">
    <source>
        <dbReference type="EMBL" id="GLY70287.1"/>
    </source>
</evidence>
<dbReference type="GO" id="GO:0042732">
    <property type="term" value="P:D-xylose metabolic process"/>
    <property type="evidence" value="ECO:0007669"/>
    <property type="project" value="UniProtKB-KW"/>
</dbReference>
<evidence type="ECO:0000256" key="5">
    <source>
        <dbReference type="ARBA" id="ARBA00022777"/>
    </source>
</evidence>
<feature type="domain" description="Carbohydrate kinase FGGY N-terminal" evidence="10">
    <location>
        <begin position="7"/>
        <end position="221"/>
    </location>
</feature>
<dbReference type="InterPro" id="IPR000577">
    <property type="entry name" value="Carb_kinase_FGGY"/>
</dbReference>
<dbReference type="SUPFAM" id="SSF53067">
    <property type="entry name" value="Actin-like ATPase domain"/>
    <property type="match status" value="2"/>
</dbReference>
<sequence length="465" mass="48491">MNPRVVVSGIDSSTQSCKALTVDAETGEILARASAAHPDGTAVDVRHWWQALQDCSPDGFSASAAVSVSAQQHGLVALGADGKPVYDALLWNDTRSAPQAAHLREQFGAEWWAEQIGVVPVPSFTITKLAWLAQHEPATADRTATILLPHDWLTWKLAGMPESPTTDRSDASGTGYFSVPENRYRTDLVQEVFGKVPKLPKVLAANETAGRTATGALLAAGCGDNAGAALGLGLQPGEVAVSIGTSGTVFTSTPQPVADPSGAVAGFADATGQNLPLLATINAARILSGTAQLLGVDLPEFDRLAGAGPLDAGGLTLVPYFDGERTPNLPDAHGTLLGMSRANLTPENLARTAVLGLLCMLADALDSLRSQGIAANRVLLIGGGSKAASVRNAAADILATEILVPEPEEYVALGAARQAAWALSGDPEPPQWERRISTSSEPTHPEWATEVRGRFARAKELLYGI</sequence>
<dbReference type="PROSITE" id="PS00933">
    <property type="entry name" value="FGGY_KINASES_1"/>
    <property type="match status" value="1"/>
</dbReference>
<evidence type="ECO:0000256" key="2">
    <source>
        <dbReference type="ARBA" id="ARBA00022629"/>
    </source>
</evidence>
<keyword evidence="4 8" id="KW-0547">Nucleotide-binding</keyword>
<keyword evidence="7 8" id="KW-0119">Carbohydrate metabolism</keyword>
<dbReference type="PANTHER" id="PTHR43095:SF5">
    <property type="entry name" value="XYLULOSE KINASE"/>
    <property type="match status" value="1"/>
</dbReference>
<evidence type="ECO:0000256" key="1">
    <source>
        <dbReference type="ARBA" id="ARBA00009156"/>
    </source>
</evidence>
<dbReference type="Pfam" id="PF02782">
    <property type="entry name" value="FGGY_C"/>
    <property type="match status" value="1"/>
</dbReference>
<dbReference type="Pfam" id="PF00370">
    <property type="entry name" value="FGGY_N"/>
    <property type="match status" value="1"/>
</dbReference>
<accession>A0A9W6RA17</accession>
<name>A0A9W6RA17_9PSEU</name>
<dbReference type="PANTHER" id="PTHR43095">
    <property type="entry name" value="SUGAR KINASE"/>
    <property type="match status" value="1"/>
</dbReference>
<comment type="catalytic activity">
    <reaction evidence="8">
        <text>D-xylulose + ATP = D-xylulose 5-phosphate + ADP + H(+)</text>
        <dbReference type="Rhea" id="RHEA:10964"/>
        <dbReference type="ChEBI" id="CHEBI:15378"/>
        <dbReference type="ChEBI" id="CHEBI:17140"/>
        <dbReference type="ChEBI" id="CHEBI:30616"/>
        <dbReference type="ChEBI" id="CHEBI:57737"/>
        <dbReference type="ChEBI" id="CHEBI:456216"/>
        <dbReference type="EC" id="2.7.1.17"/>
    </reaction>
</comment>
<dbReference type="InterPro" id="IPR043129">
    <property type="entry name" value="ATPase_NBD"/>
</dbReference>
<dbReference type="GO" id="GO:0005997">
    <property type="term" value="P:xylulose metabolic process"/>
    <property type="evidence" value="ECO:0007669"/>
    <property type="project" value="InterPro"/>
</dbReference>
<evidence type="ECO:0000313" key="13">
    <source>
        <dbReference type="Proteomes" id="UP001165136"/>
    </source>
</evidence>
<dbReference type="GO" id="GO:0005524">
    <property type="term" value="F:ATP binding"/>
    <property type="evidence" value="ECO:0007669"/>
    <property type="project" value="UniProtKB-KW"/>
</dbReference>
<dbReference type="InterPro" id="IPR018484">
    <property type="entry name" value="FGGY_N"/>
</dbReference>
<feature type="domain" description="Carbohydrate kinase FGGY C-terminal" evidence="11">
    <location>
        <begin position="240"/>
        <end position="423"/>
    </location>
</feature>
<dbReference type="Proteomes" id="UP001165136">
    <property type="component" value="Unassembled WGS sequence"/>
</dbReference>
<evidence type="ECO:0000256" key="6">
    <source>
        <dbReference type="ARBA" id="ARBA00022840"/>
    </source>
</evidence>
<dbReference type="RefSeq" id="WP_285489508.1">
    <property type="nucleotide sequence ID" value="NZ_BSTI01000021.1"/>
</dbReference>
<reference evidence="12" key="1">
    <citation type="submission" date="2023-03" db="EMBL/GenBank/DDBJ databases">
        <title>Amycolatopsis taiwanensis NBRC 103393.</title>
        <authorList>
            <person name="Ichikawa N."/>
            <person name="Sato H."/>
            <person name="Tonouchi N."/>
        </authorList>
    </citation>
    <scope>NUCLEOTIDE SEQUENCE</scope>
    <source>
        <strain evidence="12">NBRC 103393</strain>
    </source>
</reference>
<comment type="similarity">
    <text evidence="1 8">Belongs to the FGGY kinase family.</text>
</comment>
<dbReference type="CDD" id="cd07809">
    <property type="entry name" value="ASKHA_NBD_FGGY_BaXK-like"/>
    <property type="match status" value="1"/>
</dbReference>
<dbReference type="Gene3D" id="3.30.420.40">
    <property type="match status" value="2"/>
</dbReference>
<keyword evidence="3 8" id="KW-0808">Transferase</keyword>
<dbReference type="InterPro" id="IPR018485">
    <property type="entry name" value="FGGY_C"/>
</dbReference>
<keyword evidence="2 8" id="KW-0859">Xylose metabolism</keyword>